<dbReference type="SUPFAM" id="SSF54373">
    <property type="entry name" value="FAD-linked reductases, C-terminal domain"/>
    <property type="match status" value="1"/>
</dbReference>
<evidence type="ECO:0000259" key="6">
    <source>
        <dbReference type="Pfam" id="PF01494"/>
    </source>
</evidence>
<protein>
    <submittedName>
        <fullName evidence="7">FAD-dependent oxidoreductase</fullName>
    </submittedName>
</protein>
<dbReference type="Proteomes" id="UP000320160">
    <property type="component" value="Unassembled WGS sequence"/>
</dbReference>
<dbReference type="Gene3D" id="3.50.50.60">
    <property type="entry name" value="FAD/NAD(P)-binding domain"/>
    <property type="match status" value="1"/>
</dbReference>
<dbReference type="Pfam" id="PF01494">
    <property type="entry name" value="FAD_binding_3"/>
    <property type="match status" value="1"/>
</dbReference>
<evidence type="ECO:0000313" key="7">
    <source>
        <dbReference type="EMBL" id="TSB01678.1"/>
    </source>
</evidence>
<gene>
    <name evidence="7" type="ORF">FOM92_10895</name>
</gene>
<comment type="cofactor">
    <cofactor evidence="1">
        <name>FAD</name>
        <dbReference type="ChEBI" id="CHEBI:57692"/>
    </cofactor>
</comment>
<accession>A0A553WAF3</accession>
<dbReference type="GO" id="GO:0004497">
    <property type="term" value="F:monooxygenase activity"/>
    <property type="evidence" value="ECO:0007669"/>
    <property type="project" value="UniProtKB-KW"/>
</dbReference>
<dbReference type="OrthoDB" id="4230779at2"/>
<reference evidence="7 8" key="1">
    <citation type="submission" date="2019-07" db="EMBL/GenBank/DDBJ databases">
        <authorList>
            <person name="Park M."/>
        </authorList>
    </citation>
    <scope>NUCLEOTIDE SEQUENCE [LARGE SCALE GENOMIC DNA]</scope>
    <source>
        <strain evidence="7 8">KCTC32445</strain>
    </source>
</reference>
<dbReference type="RefSeq" id="WP_143776896.1">
    <property type="nucleotide sequence ID" value="NZ_VKKU01000002.1"/>
</dbReference>
<evidence type="ECO:0000256" key="5">
    <source>
        <dbReference type="ARBA" id="ARBA00023033"/>
    </source>
</evidence>
<keyword evidence="4" id="KW-0560">Oxidoreductase</keyword>
<keyword evidence="8" id="KW-1185">Reference proteome</keyword>
<evidence type="ECO:0000256" key="1">
    <source>
        <dbReference type="ARBA" id="ARBA00001974"/>
    </source>
</evidence>
<dbReference type="PANTHER" id="PTHR13789:SF318">
    <property type="entry name" value="GERANYLGERANYL DIPHOSPHATE REDUCTASE"/>
    <property type="match status" value="1"/>
</dbReference>
<sequence length="382" mass="41257">MNGSSICIVGGGIGGLTAATALARTGFQVTVLEAAPQFGEVGAGVTLSPNAMRAFDFIGEMERIAKAGVEPKRQRIQHWEDGRAMFTLERADSRAKYGAPYVYIHRADLHAILVDAAVHAGVKLQANAPVSAVDGSTAILESGERIASDILVGADGVKSVVRKIFESKAPHFTGHVAWRAVVRVTDRLRDVTDWPGVHIGPGRMITRYPVRNSTMLNLVFFARQDGWTDDGWTIQSQPGDLAATYQGWCDEAQAMVSAAESVPHYKWAINARTPLDNWVLDDCVTLLGDAAHAMTPFLGQGASCAVEDAVVLARALSDSASIAQGLKRYVQARHERTSFIQAESNANADRMQGDDTDLFGISNLRNEETLGLFDYDCRSVPV</sequence>
<dbReference type="PRINTS" id="PR00420">
    <property type="entry name" value="RNGMNOXGNASE"/>
</dbReference>
<evidence type="ECO:0000313" key="8">
    <source>
        <dbReference type="Proteomes" id="UP000320160"/>
    </source>
</evidence>
<keyword evidence="3" id="KW-0274">FAD</keyword>
<evidence type="ECO:0000256" key="3">
    <source>
        <dbReference type="ARBA" id="ARBA00022827"/>
    </source>
</evidence>
<dbReference type="InterPro" id="IPR036188">
    <property type="entry name" value="FAD/NAD-bd_sf"/>
</dbReference>
<dbReference type="InterPro" id="IPR002938">
    <property type="entry name" value="FAD-bd"/>
</dbReference>
<dbReference type="AlphaFoldDB" id="A0A553WAF3"/>
<evidence type="ECO:0000256" key="2">
    <source>
        <dbReference type="ARBA" id="ARBA00022630"/>
    </source>
</evidence>
<organism evidence="7 8">
    <name type="scientific">Sphingorhabdus contaminans</name>
    <dbReference type="NCBI Taxonomy" id="1343899"/>
    <lineage>
        <taxon>Bacteria</taxon>
        <taxon>Pseudomonadati</taxon>
        <taxon>Pseudomonadota</taxon>
        <taxon>Alphaproteobacteria</taxon>
        <taxon>Sphingomonadales</taxon>
        <taxon>Sphingomonadaceae</taxon>
        <taxon>Sphingorhabdus</taxon>
    </lineage>
</organism>
<evidence type="ECO:0000256" key="4">
    <source>
        <dbReference type="ARBA" id="ARBA00023002"/>
    </source>
</evidence>
<feature type="domain" description="FAD-binding" evidence="6">
    <location>
        <begin position="6"/>
        <end position="337"/>
    </location>
</feature>
<dbReference type="GO" id="GO:0071949">
    <property type="term" value="F:FAD binding"/>
    <property type="evidence" value="ECO:0007669"/>
    <property type="project" value="InterPro"/>
</dbReference>
<name>A0A553WAF3_9SPHN</name>
<dbReference type="SUPFAM" id="SSF51905">
    <property type="entry name" value="FAD/NAD(P)-binding domain"/>
    <property type="match status" value="1"/>
</dbReference>
<proteinExistence type="predicted"/>
<comment type="caution">
    <text evidence="7">The sequence shown here is derived from an EMBL/GenBank/DDBJ whole genome shotgun (WGS) entry which is preliminary data.</text>
</comment>
<dbReference type="EMBL" id="VKKU01000002">
    <property type="protein sequence ID" value="TSB01678.1"/>
    <property type="molecule type" value="Genomic_DNA"/>
</dbReference>
<keyword evidence="5" id="KW-0503">Monooxygenase</keyword>
<keyword evidence="2" id="KW-0285">Flavoprotein</keyword>
<dbReference type="PANTHER" id="PTHR13789">
    <property type="entry name" value="MONOOXYGENASE"/>
    <property type="match status" value="1"/>
</dbReference>
<dbReference type="InterPro" id="IPR050493">
    <property type="entry name" value="FAD-dep_Monooxygenase_BioMet"/>
</dbReference>